<dbReference type="Gene3D" id="3.40.30.10">
    <property type="entry name" value="Glutaredoxin"/>
    <property type="match status" value="1"/>
</dbReference>
<evidence type="ECO:0000256" key="5">
    <source>
        <dbReference type="RuleBase" id="RU000499"/>
    </source>
</evidence>
<protein>
    <recommendedName>
        <fullName evidence="5">Glutathione peroxidase</fullName>
    </recommendedName>
</protein>
<dbReference type="PANTHER" id="PTHR11592">
    <property type="entry name" value="GLUTATHIONE PEROXIDASE"/>
    <property type="match status" value="1"/>
</dbReference>
<dbReference type="FunFam" id="3.40.30.10:FF:000010">
    <property type="entry name" value="Glutathione peroxidase"/>
    <property type="match status" value="1"/>
</dbReference>
<dbReference type="CDD" id="cd00340">
    <property type="entry name" value="GSH_Peroxidase"/>
    <property type="match status" value="1"/>
</dbReference>
<feature type="active site" evidence="4">
    <location>
        <position position="37"/>
    </location>
</feature>
<evidence type="ECO:0000256" key="2">
    <source>
        <dbReference type="ARBA" id="ARBA00022559"/>
    </source>
</evidence>
<organism evidence="6 7">
    <name type="scientific">Burkholderia ubonensis</name>
    <dbReference type="NCBI Taxonomy" id="101571"/>
    <lineage>
        <taxon>Bacteria</taxon>
        <taxon>Pseudomonadati</taxon>
        <taxon>Pseudomonadota</taxon>
        <taxon>Betaproteobacteria</taxon>
        <taxon>Burkholderiales</taxon>
        <taxon>Burkholderiaceae</taxon>
        <taxon>Burkholderia</taxon>
        <taxon>Burkholderia cepacia complex</taxon>
    </lineage>
</organism>
<gene>
    <name evidence="6" type="ORF">WI38_00535</name>
</gene>
<evidence type="ECO:0000313" key="6">
    <source>
        <dbReference type="EMBL" id="KUZ86959.1"/>
    </source>
</evidence>
<evidence type="ECO:0000313" key="7">
    <source>
        <dbReference type="Proteomes" id="UP000065521"/>
    </source>
</evidence>
<comment type="similarity">
    <text evidence="1 5">Belongs to the glutathione peroxidase family.</text>
</comment>
<dbReference type="GO" id="GO:0034599">
    <property type="term" value="P:cellular response to oxidative stress"/>
    <property type="evidence" value="ECO:0007669"/>
    <property type="project" value="TreeGrafter"/>
</dbReference>
<dbReference type="PROSITE" id="PS51355">
    <property type="entry name" value="GLUTATHIONE_PEROXID_3"/>
    <property type="match status" value="1"/>
</dbReference>
<dbReference type="Proteomes" id="UP000065521">
    <property type="component" value="Unassembled WGS sequence"/>
</dbReference>
<dbReference type="PIRSF" id="PIRSF000303">
    <property type="entry name" value="Glutathion_perox"/>
    <property type="match status" value="1"/>
</dbReference>
<dbReference type="RefSeq" id="WP_059635140.1">
    <property type="nucleotide sequence ID" value="NZ_LOTK01000016.1"/>
</dbReference>
<dbReference type="InterPro" id="IPR000889">
    <property type="entry name" value="Glutathione_peroxidase"/>
</dbReference>
<dbReference type="Pfam" id="PF00255">
    <property type="entry name" value="GSHPx"/>
    <property type="match status" value="1"/>
</dbReference>
<dbReference type="PROSITE" id="PS00460">
    <property type="entry name" value="GLUTATHIONE_PEROXID_1"/>
    <property type="match status" value="1"/>
</dbReference>
<dbReference type="EMBL" id="LOTN01000044">
    <property type="protein sequence ID" value="KUZ86959.1"/>
    <property type="molecule type" value="Genomic_DNA"/>
</dbReference>
<evidence type="ECO:0000256" key="4">
    <source>
        <dbReference type="PIRSR" id="PIRSR000303-1"/>
    </source>
</evidence>
<reference evidence="6 7" key="1">
    <citation type="submission" date="2015-11" db="EMBL/GenBank/DDBJ databases">
        <title>Expanding the genomic diversity of Burkholderia species for the development of highly accurate diagnostics.</title>
        <authorList>
            <person name="Sahl J."/>
            <person name="Keim P."/>
            <person name="Wagner D."/>
        </authorList>
    </citation>
    <scope>NUCLEOTIDE SEQUENCE [LARGE SCALE GENOMIC DNA]</scope>
    <source>
        <strain evidence="6 7">RF32-BP4</strain>
    </source>
</reference>
<dbReference type="PANTHER" id="PTHR11592:SF40">
    <property type="entry name" value="THIOREDOXIN_GLUTATHIONE PEROXIDASE BTUE"/>
    <property type="match status" value="1"/>
</dbReference>
<evidence type="ECO:0000256" key="1">
    <source>
        <dbReference type="ARBA" id="ARBA00006926"/>
    </source>
</evidence>
<dbReference type="SUPFAM" id="SSF52833">
    <property type="entry name" value="Thioredoxin-like"/>
    <property type="match status" value="1"/>
</dbReference>
<dbReference type="GO" id="GO:0004601">
    <property type="term" value="F:peroxidase activity"/>
    <property type="evidence" value="ECO:0007669"/>
    <property type="project" value="UniProtKB-KW"/>
</dbReference>
<evidence type="ECO:0000256" key="3">
    <source>
        <dbReference type="ARBA" id="ARBA00023002"/>
    </source>
</evidence>
<comment type="caution">
    <text evidence="6">The sequence shown here is derived from an EMBL/GenBank/DDBJ whole genome shotgun (WGS) entry which is preliminary data.</text>
</comment>
<accession>A0A102L1F6</accession>
<dbReference type="PRINTS" id="PR01011">
    <property type="entry name" value="GLUTPROXDASE"/>
</dbReference>
<dbReference type="InterPro" id="IPR029759">
    <property type="entry name" value="GPX_AS"/>
</dbReference>
<keyword evidence="3 5" id="KW-0560">Oxidoreductase</keyword>
<dbReference type="AlphaFoldDB" id="A0A102L1F6"/>
<dbReference type="InterPro" id="IPR036249">
    <property type="entry name" value="Thioredoxin-like_sf"/>
</dbReference>
<name>A0A102L1F6_9BURK</name>
<sequence>MTSPLYDIPVNAIDGTPTTLRPFEGKVLLVVNVASKCGLTPQYEGLEALYEDKRARGLEVLAFPANNFKGQEPGTNDEIQAFCSATFGVKFPLFAKISVVGDDQHPLYRTLTQAQPQATGDGPFRERLKGYGIEPNPAPEVLWNFEKFLVSRDGKVVARFAPNVGADDPALVAAIDAELANAQ</sequence>
<keyword evidence="2 5" id="KW-0575">Peroxidase</keyword>
<proteinExistence type="inferred from homology"/>